<keyword evidence="4" id="KW-1185">Reference proteome</keyword>
<name>A0A0D6EIT0_SPOSA</name>
<keyword evidence="2" id="KW-0539">Nucleus</keyword>
<evidence type="ECO:0000256" key="2">
    <source>
        <dbReference type="ARBA" id="ARBA00023242"/>
    </source>
</evidence>
<dbReference type="EMBL" id="CENE01000004">
    <property type="protein sequence ID" value="CEQ39904.1"/>
    <property type="molecule type" value="Genomic_DNA"/>
</dbReference>
<dbReference type="Pfam" id="PF09739">
    <property type="entry name" value="MCM_bind"/>
    <property type="match status" value="2"/>
</dbReference>
<protein>
    <submittedName>
        <fullName evidence="3">SPOSA6832_01455-mRNA-1:cds</fullName>
    </submittedName>
</protein>
<dbReference type="PANTHER" id="PTHR13489:SF0">
    <property type="entry name" value="MINI-CHROMOSOME MAINTENANCE COMPLEX-BINDING PROTEIN"/>
    <property type="match status" value="1"/>
</dbReference>
<evidence type="ECO:0000256" key="1">
    <source>
        <dbReference type="ARBA" id="ARBA00004123"/>
    </source>
</evidence>
<dbReference type="InterPro" id="IPR019140">
    <property type="entry name" value="MCM_complex-bd"/>
</dbReference>
<sequence>MLADLDLAMRSPHQLIQNLFSETSSLESFEQRVSTTFASLFQHGSARRQLPTITALSTSTHLPPTGTLVRFRAMVQDTGFGSELYRALGAEDEVLMYGVEEPETSTAVRPTPPPPRVWDETADSLPLEQATQAEVYNKLRERQVFYVVSPPGETNWVKESTSAGSLVNKFPLPSEPHFGIIAKASSLSCREKQWLTDECCLQVYGDAADKMRTTDVYEFVGILGETTYVHVSSAFDDLAYDSAASHPVVPALHVILALPVPRPSLPSTCTDSEGTKSIRKELAGTSTPRNGFCSLSSRECTHTRHATGLALGALSLNLALPPSFSTDLSTKLASLVPALAILNPTIASLNDSKTRMAPRSRDESLESGQLQLAGGTVVLVDMRGLAEGKLEDTGVRNLRHLATTVAQQKLAYAFPFSSFDLDTDLGFILLSEGKAIVPTDCVVYVKPDDGFKPSTTAAPSSDQLDGFRSFLSTMKAAEFTIPEEMSEVIQTDFVERRQQSHGGEAMSQEDLLFRMTAARYAHPSLAGPSACSSIPPTSMPADPTRVRRRLMALSHGRTKLSPEAWLQTAELDERRKERVPVAPPQGKQ</sequence>
<dbReference type="PANTHER" id="PTHR13489">
    <property type="entry name" value="MINI-CHROMOSOME MAINTENANCE COMPLEX-BINDING PROTEIN"/>
    <property type="match status" value="1"/>
</dbReference>
<accession>A0A0D6EIT0</accession>
<dbReference type="GO" id="GO:0006261">
    <property type="term" value="P:DNA-templated DNA replication"/>
    <property type="evidence" value="ECO:0007669"/>
    <property type="project" value="TreeGrafter"/>
</dbReference>
<proteinExistence type="predicted"/>
<dbReference type="GO" id="GO:0003682">
    <property type="term" value="F:chromatin binding"/>
    <property type="evidence" value="ECO:0007669"/>
    <property type="project" value="TreeGrafter"/>
</dbReference>
<gene>
    <name evidence="3" type="primary">SPOSA6832_01455</name>
</gene>
<dbReference type="GO" id="GO:0005634">
    <property type="term" value="C:nucleus"/>
    <property type="evidence" value="ECO:0007669"/>
    <property type="project" value="UniProtKB-SubCell"/>
</dbReference>
<dbReference type="OrthoDB" id="329666at2759"/>
<comment type="subcellular location">
    <subcellularLocation>
        <location evidence="1">Nucleus</location>
    </subcellularLocation>
</comment>
<dbReference type="AlphaFoldDB" id="A0A0D6EIT0"/>
<organism evidence="3 4">
    <name type="scientific">Sporidiobolus salmonicolor</name>
    <name type="common">Yeast-like fungus</name>
    <name type="synonym">Sporobolomyces salmonicolor</name>
    <dbReference type="NCBI Taxonomy" id="5005"/>
    <lineage>
        <taxon>Eukaryota</taxon>
        <taxon>Fungi</taxon>
        <taxon>Dikarya</taxon>
        <taxon>Basidiomycota</taxon>
        <taxon>Pucciniomycotina</taxon>
        <taxon>Microbotryomycetes</taxon>
        <taxon>Sporidiobolales</taxon>
        <taxon>Sporidiobolaceae</taxon>
        <taxon>Sporobolomyces</taxon>
    </lineage>
</organism>
<evidence type="ECO:0000313" key="3">
    <source>
        <dbReference type="EMBL" id="CEQ39904.1"/>
    </source>
</evidence>
<dbReference type="Proteomes" id="UP000243876">
    <property type="component" value="Unassembled WGS sequence"/>
</dbReference>
<reference evidence="4" key="1">
    <citation type="submission" date="2015-02" db="EMBL/GenBank/DDBJ databases">
        <authorList>
            <person name="Gon?alves P."/>
        </authorList>
    </citation>
    <scope>NUCLEOTIDE SEQUENCE [LARGE SCALE GENOMIC DNA]</scope>
</reference>
<evidence type="ECO:0000313" key="4">
    <source>
        <dbReference type="Proteomes" id="UP000243876"/>
    </source>
</evidence>